<keyword evidence="1" id="KW-0472">Membrane</keyword>
<keyword evidence="3" id="KW-1185">Reference proteome</keyword>
<accession>A0A1Y1CGK9</accession>
<dbReference type="AlphaFoldDB" id="A0A1Y1CGK9"/>
<evidence type="ECO:0000313" key="2">
    <source>
        <dbReference type="EMBL" id="BAX79516.1"/>
    </source>
</evidence>
<organism evidence="2 3">
    <name type="scientific">Labilibaculum antarcticum</name>
    <dbReference type="NCBI Taxonomy" id="1717717"/>
    <lineage>
        <taxon>Bacteria</taxon>
        <taxon>Pseudomonadati</taxon>
        <taxon>Bacteroidota</taxon>
        <taxon>Bacteroidia</taxon>
        <taxon>Marinilabiliales</taxon>
        <taxon>Marinifilaceae</taxon>
        <taxon>Labilibaculum</taxon>
    </lineage>
</organism>
<feature type="transmembrane region" description="Helical" evidence="1">
    <location>
        <begin position="48"/>
        <end position="66"/>
    </location>
</feature>
<keyword evidence="1" id="KW-1133">Transmembrane helix</keyword>
<gene>
    <name evidence="2" type="ORF">ALGA_1130</name>
</gene>
<dbReference type="Proteomes" id="UP000218267">
    <property type="component" value="Chromosome"/>
</dbReference>
<reference evidence="3" key="2">
    <citation type="journal article" date="2020" name="Antonie Van Leeuwenhoek">
        <title>Labilibaculum antarcticum sp. nov., a novel facultative anaerobic, psychrotorelant bacterium isolated from marine sediment of Antarctica.</title>
        <authorList>
            <person name="Watanabe M."/>
            <person name="Kojima H."/>
            <person name="Fukui M."/>
        </authorList>
    </citation>
    <scope>NUCLEOTIDE SEQUENCE [LARGE SCALE GENOMIC DNA]</scope>
    <source>
        <strain evidence="3">SPP2</strain>
    </source>
</reference>
<name>A0A1Y1CGK9_9BACT</name>
<protein>
    <submittedName>
        <fullName evidence="2">Uncharacterized protein</fullName>
    </submittedName>
</protein>
<dbReference type="EMBL" id="AP018042">
    <property type="protein sequence ID" value="BAX79516.1"/>
    <property type="molecule type" value="Genomic_DNA"/>
</dbReference>
<sequence length="132" mass="15124">MNNLSNMKNDQPFKVPEDYFENLSDRVQERITTEENPNKRLLQVLKPYFWMAASIIGIVFIAKIVLTTSVSNDYKIQQISQTESTAIDTQKTSTGLNELDWFSDETTEATSDEIIEYLSDFDIDSESLLANL</sequence>
<reference evidence="2 3" key="1">
    <citation type="journal article" date="2018" name="Mar. Genomics">
        <title>Complete genome sequence of Marinifilaceae bacterium strain SPP2, isolated from the Antarctic marine sediment.</title>
        <authorList>
            <person name="Watanabe M."/>
            <person name="Kojima H."/>
            <person name="Fukui M."/>
        </authorList>
    </citation>
    <scope>NUCLEOTIDE SEQUENCE [LARGE SCALE GENOMIC DNA]</scope>
    <source>
        <strain evidence="2 3">SPP2</strain>
    </source>
</reference>
<evidence type="ECO:0000256" key="1">
    <source>
        <dbReference type="SAM" id="Phobius"/>
    </source>
</evidence>
<evidence type="ECO:0000313" key="3">
    <source>
        <dbReference type="Proteomes" id="UP000218267"/>
    </source>
</evidence>
<proteinExistence type="predicted"/>
<dbReference type="KEGG" id="mbas:ALGA_1130"/>
<keyword evidence="1" id="KW-0812">Transmembrane</keyword>